<proteinExistence type="predicted"/>
<dbReference type="WBParaSite" id="ASIM_0000171301-mRNA-1">
    <property type="protein sequence ID" value="ASIM_0000171301-mRNA-1"/>
    <property type="gene ID" value="ASIM_0000171301"/>
</dbReference>
<feature type="compositionally biased region" description="Low complexity" evidence="1">
    <location>
        <begin position="9"/>
        <end position="18"/>
    </location>
</feature>
<evidence type="ECO:0000313" key="3">
    <source>
        <dbReference type="Proteomes" id="UP000267096"/>
    </source>
</evidence>
<dbReference type="OrthoDB" id="5812430at2759"/>
<protein>
    <submittedName>
        <fullName evidence="2 4">Uncharacterized protein</fullName>
    </submittedName>
</protein>
<name>A0A0M3J2F5_ANISI</name>
<reference evidence="2 3" key="2">
    <citation type="submission" date="2018-11" db="EMBL/GenBank/DDBJ databases">
        <authorList>
            <consortium name="Pathogen Informatics"/>
        </authorList>
    </citation>
    <scope>NUCLEOTIDE SEQUENCE [LARGE SCALE GENOMIC DNA]</scope>
</reference>
<sequence length="146" mass="15188">MPISPYPGQQPTQQQQAQMFAASSGMIHHGLLNPSAAIYKGAGGGPDVHSQTSSNDGSSGSDRQQNMRVGRAVLPPAPVPSLSTLSQHIQVSSSVTGGGGSSSLAAGPSSLNQPNRLDELPQDLASSRQSFRIAMSQPFEFFVDNL</sequence>
<dbReference type="EMBL" id="UYRR01001756">
    <property type="protein sequence ID" value="VDK18924.1"/>
    <property type="molecule type" value="Genomic_DNA"/>
</dbReference>
<evidence type="ECO:0000256" key="1">
    <source>
        <dbReference type="SAM" id="MobiDB-lite"/>
    </source>
</evidence>
<feature type="compositionally biased region" description="Polar residues" evidence="1">
    <location>
        <begin position="81"/>
        <end position="90"/>
    </location>
</feature>
<keyword evidence="3" id="KW-1185">Reference proteome</keyword>
<evidence type="ECO:0000313" key="4">
    <source>
        <dbReference type="WBParaSite" id="ASIM_0000171301-mRNA-1"/>
    </source>
</evidence>
<feature type="region of interest" description="Disordered" evidence="1">
    <location>
        <begin position="1"/>
        <end position="22"/>
    </location>
</feature>
<feature type="region of interest" description="Disordered" evidence="1">
    <location>
        <begin position="36"/>
        <end position="124"/>
    </location>
</feature>
<dbReference type="AlphaFoldDB" id="A0A0M3J2F5"/>
<dbReference type="Proteomes" id="UP000267096">
    <property type="component" value="Unassembled WGS sequence"/>
</dbReference>
<accession>A0A0M3J2F5</accession>
<feature type="compositionally biased region" description="Low complexity" evidence="1">
    <location>
        <begin position="53"/>
        <end position="62"/>
    </location>
</feature>
<feature type="compositionally biased region" description="Low complexity" evidence="1">
    <location>
        <begin position="102"/>
        <end position="111"/>
    </location>
</feature>
<evidence type="ECO:0000313" key="2">
    <source>
        <dbReference type="EMBL" id="VDK18924.1"/>
    </source>
</evidence>
<reference evidence="4" key="1">
    <citation type="submission" date="2017-02" db="UniProtKB">
        <authorList>
            <consortium name="WormBaseParasite"/>
        </authorList>
    </citation>
    <scope>IDENTIFICATION</scope>
</reference>
<organism evidence="4">
    <name type="scientific">Anisakis simplex</name>
    <name type="common">Herring worm</name>
    <dbReference type="NCBI Taxonomy" id="6269"/>
    <lineage>
        <taxon>Eukaryota</taxon>
        <taxon>Metazoa</taxon>
        <taxon>Ecdysozoa</taxon>
        <taxon>Nematoda</taxon>
        <taxon>Chromadorea</taxon>
        <taxon>Rhabditida</taxon>
        <taxon>Spirurina</taxon>
        <taxon>Ascaridomorpha</taxon>
        <taxon>Ascaridoidea</taxon>
        <taxon>Anisakidae</taxon>
        <taxon>Anisakis</taxon>
        <taxon>Anisakis simplex complex</taxon>
    </lineage>
</organism>
<gene>
    <name evidence="2" type="ORF">ASIM_LOCUS1588</name>
</gene>